<feature type="region of interest" description="Disordered" evidence="1">
    <location>
        <begin position="1"/>
        <end position="36"/>
    </location>
</feature>
<evidence type="ECO:0000313" key="3">
    <source>
        <dbReference type="Proteomes" id="UP001154282"/>
    </source>
</evidence>
<dbReference type="EMBL" id="CAMGYJ010000005">
    <property type="protein sequence ID" value="CAI0415711.1"/>
    <property type="molecule type" value="Genomic_DNA"/>
</dbReference>
<gene>
    <name evidence="2" type="ORF">LITE_LOCUS16729</name>
</gene>
<sequence>MATADTKKKLKTQKRTSSTRKKRMNPNPNRGCELHNRQSECNGQSWRASSSGCRRRACHFESTMC</sequence>
<evidence type="ECO:0000313" key="2">
    <source>
        <dbReference type="EMBL" id="CAI0415711.1"/>
    </source>
</evidence>
<evidence type="ECO:0000256" key="1">
    <source>
        <dbReference type="SAM" id="MobiDB-lite"/>
    </source>
</evidence>
<comment type="caution">
    <text evidence="2">The sequence shown here is derived from an EMBL/GenBank/DDBJ whole genome shotgun (WGS) entry which is preliminary data.</text>
</comment>
<proteinExistence type="predicted"/>
<reference evidence="2" key="1">
    <citation type="submission" date="2022-08" db="EMBL/GenBank/DDBJ databases">
        <authorList>
            <person name="Gutierrez-Valencia J."/>
        </authorList>
    </citation>
    <scope>NUCLEOTIDE SEQUENCE</scope>
</reference>
<dbReference type="Proteomes" id="UP001154282">
    <property type="component" value="Unassembled WGS sequence"/>
</dbReference>
<dbReference type="AlphaFoldDB" id="A0AAV0K150"/>
<accession>A0AAV0K150</accession>
<organism evidence="2 3">
    <name type="scientific">Linum tenue</name>
    <dbReference type="NCBI Taxonomy" id="586396"/>
    <lineage>
        <taxon>Eukaryota</taxon>
        <taxon>Viridiplantae</taxon>
        <taxon>Streptophyta</taxon>
        <taxon>Embryophyta</taxon>
        <taxon>Tracheophyta</taxon>
        <taxon>Spermatophyta</taxon>
        <taxon>Magnoliopsida</taxon>
        <taxon>eudicotyledons</taxon>
        <taxon>Gunneridae</taxon>
        <taxon>Pentapetalae</taxon>
        <taxon>rosids</taxon>
        <taxon>fabids</taxon>
        <taxon>Malpighiales</taxon>
        <taxon>Linaceae</taxon>
        <taxon>Linum</taxon>
    </lineage>
</organism>
<protein>
    <submittedName>
        <fullName evidence="2">Uncharacterized protein</fullName>
    </submittedName>
</protein>
<name>A0AAV0K150_9ROSI</name>
<keyword evidence="3" id="KW-1185">Reference proteome</keyword>
<feature type="compositionally biased region" description="Basic residues" evidence="1">
    <location>
        <begin position="8"/>
        <end position="24"/>
    </location>
</feature>